<dbReference type="AlphaFoldDB" id="A0AAD7J536"/>
<dbReference type="EMBL" id="JARJLG010000058">
    <property type="protein sequence ID" value="KAJ7757345.1"/>
    <property type="molecule type" value="Genomic_DNA"/>
</dbReference>
<comment type="caution">
    <text evidence="1">The sequence shown here is derived from an EMBL/GenBank/DDBJ whole genome shotgun (WGS) entry which is preliminary data.</text>
</comment>
<keyword evidence="2" id="KW-1185">Reference proteome</keyword>
<dbReference type="Proteomes" id="UP001215280">
    <property type="component" value="Unassembled WGS sequence"/>
</dbReference>
<evidence type="ECO:0000313" key="1">
    <source>
        <dbReference type="EMBL" id="KAJ7757345.1"/>
    </source>
</evidence>
<protein>
    <submittedName>
        <fullName evidence="1">Uncharacterized protein</fullName>
    </submittedName>
</protein>
<name>A0AAD7J536_9AGAR</name>
<evidence type="ECO:0000313" key="2">
    <source>
        <dbReference type="Proteomes" id="UP001215280"/>
    </source>
</evidence>
<proteinExistence type="predicted"/>
<accession>A0AAD7J536</accession>
<reference evidence="1" key="1">
    <citation type="submission" date="2023-03" db="EMBL/GenBank/DDBJ databases">
        <title>Massive genome expansion in bonnet fungi (Mycena s.s.) driven by repeated elements and novel gene families across ecological guilds.</title>
        <authorList>
            <consortium name="Lawrence Berkeley National Laboratory"/>
            <person name="Harder C.B."/>
            <person name="Miyauchi S."/>
            <person name="Viragh M."/>
            <person name="Kuo A."/>
            <person name="Thoen E."/>
            <person name="Andreopoulos B."/>
            <person name="Lu D."/>
            <person name="Skrede I."/>
            <person name="Drula E."/>
            <person name="Henrissat B."/>
            <person name="Morin E."/>
            <person name="Kohler A."/>
            <person name="Barry K."/>
            <person name="LaButti K."/>
            <person name="Morin E."/>
            <person name="Salamov A."/>
            <person name="Lipzen A."/>
            <person name="Mereny Z."/>
            <person name="Hegedus B."/>
            <person name="Baldrian P."/>
            <person name="Stursova M."/>
            <person name="Weitz H."/>
            <person name="Taylor A."/>
            <person name="Grigoriev I.V."/>
            <person name="Nagy L.G."/>
            <person name="Martin F."/>
            <person name="Kauserud H."/>
        </authorList>
    </citation>
    <scope>NUCLEOTIDE SEQUENCE</scope>
    <source>
        <strain evidence="1">CBHHK188m</strain>
    </source>
</reference>
<sequence length="106" mass="11276">MTVWLQRVPSLRPSRRKQLMCHDLGQRGTGVDTATTVAAATTIGSSSKTGSSHGSTSIGRFKQNGGTRLSLGCHMGAASLFAVLSVSLCGTYDELDSFFLKKPWVV</sequence>
<organism evidence="1 2">
    <name type="scientific">Mycena maculata</name>
    <dbReference type="NCBI Taxonomy" id="230809"/>
    <lineage>
        <taxon>Eukaryota</taxon>
        <taxon>Fungi</taxon>
        <taxon>Dikarya</taxon>
        <taxon>Basidiomycota</taxon>
        <taxon>Agaricomycotina</taxon>
        <taxon>Agaricomycetes</taxon>
        <taxon>Agaricomycetidae</taxon>
        <taxon>Agaricales</taxon>
        <taxon>Marasmiineae</taxon>
        <taxon>Mycenaceae</taxon>
        <taxon>Mycena</taxon>
    </lineage>
</organism>
<gene>
    <name evidence="1" type="ORF">DFH07DRAFT_772828</name>
</gene>